<dbReference type="EMBL" id="AMZN01000153">
    <property type="protein sequence ID" value="ELR68048.1"/>
    <property type="molecule type" value="Genomic_DNA"/>
</dbReference>
<dbReference type="RefSeq" id="WP_009583723.1">
    <property type="nucleotide sequence ID" value="NZ_AMZN01000153.1"/>
</dbReference>
<evidence type="ECO:0000256" key="1">
    <source>
        <dbReference type="SAM" id="SignalP"/>
    </source>
</evidence>
<accession>L8JIG3</accession>
<proteinExistence type="predicted"/>
<dbReference type="eggNOG" id="COG2755">
    <property type="taxonomic scope" value="Bacteria"/>
</dbReference>
<organism evidence="2 3">
    <name type="scientific">Fulvivirga imtechensis AK7</name>
    <dbReference type="NCBI Taxonomy" id="1237149"/>
    <lineage>
        <taxon>Bacteria</taxon>
        <taxon>Pseudomonadati</taxon>
        <taxon>Bacteroidota</taxon>
        <taxon>Cytophagia</taxon>
        <taxon>Cytophagales</taxon>
        <taxon>Fulvivirgaceae</taxon>
        <taxon>Fulvivirga</taxon>
    </lineage>
</organism>
<dbReference type="OrthoDB" id="9764164at2"/>
<keyword evidence="1" id="KW-0732">Signal</keyword>
<dbReference type="Gene3D" id="3.40.50.1110">
    <property type="entry name" value="SGNH hydrolase"/>
    <property type="match status" value="2"/>
</dbReference>
<comment type="caution">
    <text evidence="2">The sequence shown here is derived from an EMBL/GenBank/DDBJ whole genome shotgun (WGS) entry which is preliminary data.</text>
</comment>
<sequence length="488" mass="49907">MKNFKKYIGLSLATALLWSCTYDAPEKVEPTSGSADFSKVVAVGNSLTAGFMDAALYDAGQNSSYAAIVALQMQAVGGGDFNIPMTGSDVGCYNPAGGCTAGRLVLKGLAAPKPSPIIPGDPSALAPYSGNKSALNNFGVPGITLATALTPLTGGPADPGNPAYNPYYARFASNPGTSTIIGDAAAALADGGTFLLFWLGNNDVLGYATGGASNPAILTSESDFSTRFSAALGTLLQANADANGAVANIPNVTDIPYFTTVDYNPVPLDQATADQLNAGYSDFNNGIMAYNAGMLPGQSGPPSEENQRPTISFAPGNNAVVIEDETLPDLSAYGIPSIRQTTSNDLIVLSAGAVIGVDMGGGPKGLQDPLGDEYVLIPSEIDEIGNSIAAFNQTISSFVSANSDRLVLVDINSIFEDFAEKGTTINGSALNASISPPFGGFSLDGVHPNGRGSAFVANKFIEAINAKFNASIPLSNPNNYGGNALPIP</sequence>
<feature type="chain" id="PRO_5003993165" description="G-D-S-L family lipolytic protein" evidence="1">
    <location>
        <begin position="25"/>
        <end position="488"/>
    </location>
</feature>
<dbReference type="InterPro" id="IPR036514">
    <property type="entry name" value="SGNH_hydro_sf"/>
</dbReference>
<dbReference type="PATRIC" id="fig|1237149.3.peg.5865"/>
<feature type="signal peptide" evidence="1">
    <location>
        <begin position="1"/>
        <end position="24"/>
    </location>
</feature>
<evidence type="ECO:0000313" key="3">
    <source>
        <dbReference type="Proteomes" id="UP000011135"/>
    </source>
</evidence>
<dbReference type="Proteomes" id="UP000011135">
    <property type="component" value="Unassembled WGS sequence"/>
</dbReference>
<keyword evidence="3" id="KW-1185">Reference proteome</keyword>
<dbReference type="AlphaFoldDB" id="L8JIG3"/>
<name>L8JIG3_9BACT</name>
<dbReference type="STRING" id="1237149.C900_01184"/>
<protein>
    <recommendedName>
        <fullName evidence="4">G-D-S-L family lipolytic protein</fullName>
    </recommendedName>
</protein>
<reference evidence="2 3" key="1">
    <citation type="submission" date="2012-12" db="EMBL/GenBank/DDBJ databases">
        <title>Genome assembly of Fulvivirga imtechensis AK7.</title>
        <authorList>
            <person name="Nupur N."/>
            <person name="Khatri I."/>
            <person name="Kumar R."/>
            <person name="Subramanian S."/>
            <person name="Pinnaka A."/>
        </authorList>
    </citation>
    <scope>NUCLEOTIDE SEQUENCE [LARGE SCALE GENOMIC DNA]</scope>
    <source>
        <strain evidence="2 3">AK7</strain>
    </source>
</reference>
<evidence type="ECO:0008006" key="4">
    <source>
        <dbReference type="Google" id="ProtNLM"/>
    </source>
</evidence>
<dbReference type="GO" id="GO:0016788">
    <property type="term" value="F:hydrolase activity, acting on ester bonds"/>
    <property type="evidence" value="ECO:0007669"/>
    <property type="project" value="UniProtKB-ARBA"/>
</dbReference>
<dbReference type="SUPFAM" id="SSF52266">
    <property type="entry name" value="SGNH hydrolase"/>
    <property type="match status" value="2"/>
</dbReference>
<gene>
    <name evidence="2" type="ORF">C900_01184</name>
</gene>
<evidence type="ECO:0000313" key="2">
    <source>
        <dbReference type="EMBL" id="ELR68048.1"/>
    </source>
</evidence>